<dbReference type="PANTHER" id="PTHR30489">
    <property type="entry name" value="LIPOPROTEIN-RELEASING SYSTEM TRANSMEMBRANE PROTEIN LOLE"/>
    <property type="match status" value="1"/>
</dbReference>
<feature type="transmembrane region" description="Helical" evidence="7">
    <location>
        <begin position="762"/>
        <end position="782"/>
    </location>
</feature>
<evidence type="ECO:0000256" key="5">
    <source>
        <dbReference type="ARBA" id="ARBA00022989"/>
    </source>
</evidence>
<keyword evidence="11" id="KW-1185">Reference proteome</keyword>
<evidence type="ECO:0000256" key="4">
    <source>
        <dbReference type="ARBA" id="ARBA00022692"/>
    </source>
</evidence>
<feature type="transmembrane region" description="Helical" evidence="7">
    <location>
        <begin position="460"/>
        <end position="482"/>
    </location>
</feature>
<evidence type="ECO:0000256" key="3">
    <source>
        <dbReference type="ARBA" id="ARBA00022475"/>
    </source>
</evidence>
<feature type="transmembrane region" description="Helical" evidence="7">
    <location>
        <begin position="852"/>
        <end position="875"/>
    </location>
</feature>
<dbReference type="InterPro" id="IPR003838">
    <property type="entry name" value="ABC3_permease_C"/>
</dbReference>
<evidence type="ECO:0000256" key="7">
    <source>
        <dbReference type="SAM" id="Phobius"/>
    </source>
</evidence>
<feature type="transmembrane region" description="Helical" evidence="7">
    <location>
        <begin position="328"/>
        <end position="358"/>
    </location>
</feature>
<dbReference type="EMBL" id="JAMDMX010000155">
    <property type="protein sequence ID" value="MCY9697623.1"/>
    <property type="molecule type" value="Genomic_DNA"/>
</dbReference>
<keyword evidence="5 7" id="KW-1133">Transmembrane helix</keyword>
<dbReference type="Pfam" id="PF12704">
    <property type="entry name" value="MacB_PCD"/>
    <property type="match status" value="2"/>
</dbReference>
<protein>
    <submittedName>
        <fullName evidence="10">FtsX-like permease family protein</fullName>
    </submittedName>
</protein>
<gene>
    <name evidence="10" type="ORF">M5X19_32925</name>
</gene>
<feature type="transmembrane region" description="Helical" evidence="7">
    <location>
        <begin position="370"/>
        <end position="394"/>
    </location>
</feature>
<feature type="domain" description="MacB-like periplasmic core" evidence="9">
    <location>
        <begin position="20"/>
        <end position="194"/>
    </location>
</feature>
<dbReference type="RefSeq" id="WP_029194758.1">
    <property type="nucleotide sequence ID" value="NZ_JAMDMW010000081.1"/>
</dbReference>
<keyword evidence="4 7" id="KW-0812">Transmembrane</keyword>
<feature type="domain" description="ABC3 transporter permease C-terminal" evidence="8">
    <location>
        <begin position="763"/>
        <end position="878"/>
    </location>
</feature>
<evidence type="ECO:0000259" key="8">
    <source>
        <dbReference type="Pfam" id="PF02687"/>
    </source>
</evidence>
<feature type="transmembrane region" description="Helical" evidence="7">
    <location>
        <begin position="518"/>
        <end position="539"/>
    </location>
</feature>
<feature type="transmembrane region" description="Helical" evidence="7">
    <location>
        <begin position="803"/>
        <end position="832"/>
    </location>
</feature>
<feature type="transmembrane region" description="Helical" evidence="7">
    <location>
        <begin position="415"/>
        <end position="434"/>
    </location>
</feature>
<proteinExistence type="inferred from homology"/>
<evidence type="ECO:0000313" key="10">
    <source>
        <dbReference type="EMBL" id="MCY9697623.1"/>
    </source>
</evidence>
<sequence>MTFTLVWVKGLIRKRWGRLLGVAAGVAMTVAMLAALGAFISSAEWTMTGRAAADVPADWQIKLTSGTDVKAATETVQHTTDYKALSAVGYADTAGFAAHAGGTVQTTGPGKAIGLEESYRSKFPAEIRQLVGKEQGVLIAQQTSTNLHAGVGDNVTIQRIGLPPVEVTVEGIIDLPNADSFFQAIGVPATGMPQTPPDNVMIFPESLWHTLFDGQTAVHPDTIQTELHVRLSQQLPNNPADAFLYAKQLGKHVEAVLAGAGTVGNNLAARLDGARSDALYARVLFLFLGLPGALLAAFLTFAVAASGSQGRKQEHALLRTRGASWKHIMQLTIAEAFLTGGAGILMGGITVMGMGVIAPSFQIHWNVTSAVWFCAAALTGLMLALLSALLPAWYSSRNATVAAAKAAVGRQREPWWQAVYLDMVLLGGAAVSFLRSSSSGYQLILAPEGVAKTSVNYEAFIAPLFMWLGGALLFIRVWRFVLIKGRPGFTRLFRPLAGPLSHVVSLSLSRQREIVTRGILFVALSFSFAVSTGIFNATYNAQSLIDAQLTNGSDVTVQGSTAQPASDYAATLQNIPGASAVQAMQHRFAYVGNDLQDIYGIDPMQIENATSLSDSYFEGGSAKAMMTGLSGHEDGVLVSAETAKDYQLQPGDAIHLRLLSAADHQYHSVPFRFIGIVRKFPTAPTDSFLVANADYITKQTGMQGREIVLVKAQGKASEMAATVKNALAQTPALKVTDITQAQKTISSSLTSVSLNGLTTLELSFALLLCAGSTGLILALGLAERRRTMAILSALGAKQMQIGAFLWSEGLLMLIGGGAVGIGMGFGVAQLLVQVLKGVFDPPPQWLFIPWSYMLMLVGAATVSMLAAVLSARALARKQVIGMLRQL</sequence>
<keyword evidence="6 7" id="KW-0472">Membrane</keyword>
<reference evidence="10 11" key="1">
    <citation type="submission" date="2022-05" db="EMBL/GenBank/DDBJ databases">
        <title>Genome Sequencing of Bee-Associated Microbes.</title>
        <authorList>
            <person name="Dunlap C."/>
        </authorList>
    </citation>
    <scope>NUCLEOTIDE SEQUENCE [LARGE SCALE GENOMIC DNA]</scope>
    <source>
        <strain evidence="10 11">NRRL B-14421</strain>
    </source>
</reference>
<evidence type="ECO:0000256" key="6">
    <source>
        <dbReference type="ARBA" id="ARBA00023136"/>
    </source>
</evidence>
<feature type="domain" description="MacB-like periplasmic core" evidence="9">
    <location>
        <begin position="522"/>
        <end position="717"/>
    </location>
</feature>
<organism evidence="10 11">
    <name type="scientific">Paenibacillus alginolyticus</name>
    <dbReference type="NCBI Taxonomy" id="59839"/>
    <lineage>
        <taxon>Bacteria</taxon>
        <taxon>Bacillati</taxon>
        <taxon>Bacillota</taxon>
        <taxon>Bacilli</taxon>
        <taxon>Bacillales</taxon>
        <taxon>Paenibacillaceae</taxon>
        <taxon>Paenibacillus</taxon>
    </lineage>
</organism>
<evidence type="ECO:0000259" key="9">
    <source>
        <dbReference type="Pfam" id="PF12704"/>
    </source>
</evidence>
<evidence type="ECO:0000256" key="1">
    <source>
        <dbReference type="ARBA" id="ARBA00004651"/>
    </source>
</evidence>
<keyword evidence="3" id="KW-1003">Cell membrane</keyword>
<feature type="transmembrane region" description="Helical" evidence="7">
    <location>
        <begin position="279"/>
        <end position="307"/>
    </location>
</feature>
<accession>A0ABT4GNN9</accession>
<evidence type="ECO:0000256" key="2">
    <source>
        <dbReference type="ARBA" id="ARBA00005236"/>
    </source>
</evidence>
<dbReference type="InterPro" id="IPR051447">
    <property type="entry name" value="Lipoprotein-release_system"/>
</dbReference>
<dbReference type="InterPro" id="IPR025857">
    <property type="entry name" value="MacB_PCD"/>
</dbReference>
<dbReference type="Proteomes" id="UP001527099">
    <property type="component" value="Unassembled WGS sequence"/>
</dbReference>
<comment type="subcellular location">
    <subcellularLocation>
        <location evidence="1">Cell membrane</location>
        <topology evidence="1">Multi-pass membrane protein</topology>
    </subcellularLocation>
</comment>
<name>A0ABT4GNN9_9BACL</name>
<comment type="caution">
    <text evidence="10">The sequence shown here is derived from an EMBL/GenBank/DDBJ whole genome shotgun (WGS) entry which is preliminary data.</text>
</comment>
<dbReference type="PANTHER" id="PTHR30489:SF0">
    <property type="entry name" value="LIPOPROTEIN-RELEASING SYSTEM TRANSMEMBRANE PROTEIN LOLE"/>
    <property type="match status" value="1"/>
</dbReference>
<feature type="domain" description="ABC3 transporter permease C-terminal" evidence="8">
    <location>
        <begin position="292"/>
        <end position="396"/>
    </location>
</feature>
<dbReference type="Pfam" id="PF02687">
    <property type="entry name" value="FtsX"/>
    <property type="match status" value="2"/>
</dbReference>
<feature type="transmembrane region" description="Helical" evidence="7">
    <location>
        <begin position="19"/>
        <end position="40"/>
    </location>
</feature>
<comment type="similarity">
    <text evidence="2">Belongs to the ABC-4 integral membrane protein family. LolC/E subfamily.</text>
</comment>
<evidence type="ECO:0000313" key="11">
    <source>
        <dbReference type="Proteomes" id="UP001527099"/>
    </source>
</evidence>